<evidence type="ECO:0000256" key="3">
    <source>
        <dbReference type="ARBA" id="ARBA00022857"/>
    </source>
</evidence>
<dbReference type="InterPro" id="IPR017438">
    <property type="entry name" value="ATP-NAD_kinase_N"/>
</dbReference>
<comment type="similarity">
    <text evidence="6">Belongs to the NAD kinase family.</text>
</comment>
<evidence type="ECO:0000256" key="1">
    <source>
        <dbReference type="ARBA" id="ARBA00022679"/>
    </source>
</evidence>
<proteinExistence type="inferred from homology"/>
<dbReference type="InterPro" id="IPR002504">
    <property type="entry name" value="NADK"/>
</dbReference>
<evidence type="ECO:0000256" key="2">
    <source>
        <dbReference type="ARBA" id="ARBA00022777"/>
    </source>
</evidence>
<dbReference type="HAMAP" id="MF_00361">
    <property type="entry name" value="NAD_kinase"/>
    <property type="match status" value="1"/>
</dbReference>
<gene>
    <name evidence="6" type="primary">nadK</name>
    <name evidence="7" type="ORF">HELGO_WM14843</name>
</gene>
<dbReference type="GO" id="GO:0005524">
    <property type="term" value="F:ATP binding"/>
    <property type="evidence" value="ECO:0007669"/>
    <property type="project" value="UniProtKB-KW"/>
</dbReference>
<dbReference type="AlphaFoldDB" id="A0A6S6T554"/>
<keyword evidence="6" id="KW-0067">ATP-binding</keyword>
<dbReference type="EMBL" id="CACVAQ010000177">
    <property type="protein sequence ID" value="CAA6811715.1"/>
    <property type="molecule type" value="Genomic_DNA"/>
</dbReference>
<evidence type="ECO:0000256" key="5">
    <source>
        <dbReference type="ARBA" id="ARBA00047925"/>
    </source>
</evidence>
<evidence type="ECO:0000313" key="7">
    <source>
        <dbReference type="EMBL" id="CAA6811715.1"/>
    </source>
</evidence>
<comment type="caution">
    <text evidence="6">Lacks conserved residue(s) required for the propagation of feature annotation.</text>
</comment>
<keyword evidence="6" id="KW-0547">Nucleotide-binding</keyword>
<feature type="binding site" evidence="6">
    <location>
        <begin position="148"/>
        <end position="149"/>
    </location>
    <ligand>
        <name>NAD(+)</name>
        <dbReference type="ChEBI" id="CHEBI:57540"/>
    </ligand>
</feature>
<feature type="active site" description="Proton acceptor" evidence="6">
    <location>
        <position position="75"/>
    </location>
</feature>
<feature type="binding site" evidence="6">
    <location>
        <begin position="75"/>
        <end position="76"/>
    </location>
    <ligand>
        <name>NAD(+)</name>
        <dbReference type="ChEBI" id="CHEBI:57540"/>
    </ligand>
</feature>
<dbReference type="SUPFAM" id="SSF111331">
    <property type="entry name" value="NAD kinase/diacylglycerol kinase-like"/>
    <property type="match status" value="1"/>
</dbReference>
<dbReference type="GO" id="GO:0051287">
    <property type="term" value="F:NAD binding"/>
    <property type="evidence" value="ECO:0007669"/>
    <property type="project" value="UniProtKB-ARBA"/>
</dbReference>
<evidence type="ECO:0000256" key="4">
    <source>
        <dbReference type="ARBA" id="ARBA00023027"/>
    </source>
</evidence>
<comment type="catalytic activity">
    <reaction evidence="5 6">
        <text>NAD(+) + ATP = ADP + NADP(+) + H(+)</text>
        <dbReference type="Rhea" id="RHEA:18629"/>
        <dbReference type="ChEBI" id="CHEBI:15378"/>
        <dbReference type="ChEBI" id="CHEBI:30616"/>
        <dbReference type="ChEBI" id="CHEBI:57540"/>
        <dbReference type="ChEBI" id="CHEBI:58349"/>
        <dbReference type="ChEBI" id="CHEBI:456216"/>
        <dbReference type="EC" id="2.7.1.23"/>
    </reaction>
</comment>
<dbReference type="Pfam" id="PF20143">
    <property type="entry name" value="NAD_kinase_C"/>
    <property type="match status" value="1"/>
</dbReference>
<reference evidence="7" key="1">
    <citation type="submission" date="2020-01" db="EMBL/GenBank/DDBJ databases">
        <authorList>
            <person name="Meier V. D."/>
            <person name="Meier V D."/>
        </authorList>
    </citation>
    <scope>NUCLEOTIDE SEQUENCE</scope>
    <source>
        <strain evidence="7">HLG_WM_MAG_10</strain>
    </source>
</reference>
<dbReference type="EC" id="2.7.1.23" evidence="6"/>
<comment type="cofactor">
    <cofactor evidence="6">
        <name>a divalent metal cation</name>
        <dbReference type="ChEBI" id="CHEBI:60240"/>
    </cofactor>
</comment>
<dbReference type="InterPro" id="IPR017437">
    <property type="entry name" value="ATP-NAD_kinase_PpnK-typ_C"/>
</dbReference>
<accession>A0A6S6T554</accession>
<dbReference type="InterPro" id="IPR016064">
    <property type="entry name" value="NAD/diacylglycerol_kinase_sf"/>
</dbReference>
<keyword evidence="6" id="KW-0963">Cytoplasm</keyword>
<dbReference type="NCBIfam" id="NF002521">
    <property type="entry name" value="PRK01911.1"/>
    <property type="match status" value="1"/>
</dbReference>
<keyword evidence="4 6" id="KW-0520">NAD</keyword>
<feature type="binding site" evidence="6">
    <location>
        <position position="213"/>
    </location>
    <ligand>
        <name>NAD(+)</name>
        <dbReference type="ChEBI" id="CHEBI:57540"/>
    </ligand>
</feature>
<keyword evidence="3 6" id="KW-0521">NADP</keyword>
<sequence length="294" mass="33726">MKIAIYSRFLKKDHISFVQTLFDILAKRDAELFIFEDYYKSFKDQIKIQQKLEWFKEHEDFKAQGIDFMISLGGDGTILDVVTIVRDTGVPIMGINLGRLGFLAMIEKNRIEQAFDAIYNDSYILDQRSILYLESSPSIFGDKNFALNDFTILKRDTSSMVIIHTYVNGEFLNSYWADGIIVATPTGSTGYSLSCGGPIIFPKSGNFIITPVAPHNLNVRPIVLSDNAVISFEVEGRAKNFLCTLDSRYETIDTHFQLAVRKADFHVNLVRFTDRNFLYMIREKLKWGIDSRNY</sequence>
<dbReference type="Gene3D" id="3.40.50.10330">
    <property type="entry name" value="Probable inorganic polyphosphate/atp-NAD kinase, domain 1"/>
    <property type="match status" value="1"/>
</dbReference>
<comment type="subcellular location">
    <subcellularLocation>
        <location evidence="6">Cytoplasm</location>
    </subcellularLocation>
</comment>
<keyword evidence="1 6" id="KW-0808">Transferase</keyword>
<dbReference type="Gene3D" id="2.60.200.30">
    <property type="entry name" value="Probable inorganic polyphosphate/atp-NAD kinase, domain 2"/>
    <property type="match status" value="1"/>
</dbReference>
<dbReference type="GO" id="GO:0005737">
    <property type="term" value="C:cytoplasm"/>
    <property type="evidence" value="ECO:0007669"/>
    <property type="project" value="UniProtKB-SubCell"/>
</dbReference>
<evidence type="ECO:0000256" key="6">
    <source>
        <dbReference type="HAMAP-Rule" id="MF_00361"/>
    </source>
</evidence>
<protein>
    <recommendedName>
        <fullName evidence="6">NAD kinase</fullName>
        <ecNumber evidence="6">2.7.1.23</ecNumber>
    </recommendedName>
    <alternativeName>
        <fullName evidence="6">ATP-dependent NAD kinase</fullName>
    </alternativeName>
</protein>
<dbReference type="GO" id="GO:0003951">
    <property type="term" value="F:NAD+ kinase activity"/>
    <property type="evidence" value="ECO:0007669"/>
    <property type="project" value="UniProtKB-UniRule"/>
</dbReference>
<dbReference type="PANTHER" id="PTHR20275">
    <property type="entry name" value="NAD KINASE"/>
    <property type="match status" value="1"/>
</dbReference>
<feature type="binding site" evidence="6">
    <location>
        <begin position="189"/>
        <end position="194"/>
    </location>
    <ligand>
        <name>NAD(+)</name>
        <dbReference type="ChEBI" id="CHEBI:57540"/>
    </ligand>
</feature>
<keyword evidence="2 6" id="KW-0418">Kinase</keyword>
<dbReference type="GO" id="GO:0019674">
    <property type="term" value="P:NAD+ metabolic process"/>
    <property type="evidence" value="ECO:0007669"/>
    <property type="project" value="InterPro"/>
</dbReference>
<dbReference type="Pfam" id="PF01513">
    <property type="entry name" value="NAD_kinase"/>
    <property type="match status" value="1"/>
</dbReference>
<organism evidence="7">
    <name type="scientific">uncultured Aureispira sp</name>
    <dbReference type="NCBI Taxonomy" id="1331704"/>
    <lineage>
        <taxon>Bacteria</taxon>
        <taxon>Pseudomonadati</taxon>
        <taxon>Bacteroidota</taxon>
        <taxon>Saprospiria</taxon>
        <taxon>Saprospirales</taxon>
        <taxon>Saprospiraceae</taxon>
        <taxon>Aureispira</taxon>
        <taxon>environmental samples</taxon>
    </lineage>
</organism>
<dbReference type="GO" id="GO:0046872">
    <property type="term" value="F:metal ion binding"/>
    <property type="evidence" value="ECO:0007669"/>
    <property type="project" value="UniProtKB-UniRule"/>
</dbReference>
<dbReference type="GO" id="GO:0006741">
    <property type="term" value="P:NADP+ biosynthetic process"/>
    <property type="evidence" value="ECO:0007669"/>
    <property type="project" value="UniProtKB-UniRule"/>
</dbReference>
<name>A0A6S6T554_9BACT</name>
<comment type="function">
    <text evidence="6">Involved in the regulation of the intracellular balance of NAD and NADP, and is a key enzyme in the biosynthesis of NADP. Catalyzes specifically the phosphorylation on 2'-hydroxyl of the adenosine moiety of NAD to yield NADP.</text>
</comment>
<feature type="binding site" evidence="6">
    <location>
        <position position="178"/>
    </location>
    <ligand>
        <name>NAD(+)</name>
        <dbReference type="ChEBI" id="CHEBI:57540"/>
    </ligand>
</feature>
<dbReference type="PANTHER" id="PTHR20275:SF0">
    <property type="entry name" value="NAD KINASE"/>
    <property type="match status" value="1"/>
</dbReference>